<organism evidence="5 6">
    <name type="scientific">Pigmentiphaga kullae</name>
    <dbReference type="NCBI Taxonomy" id="151784"/>
    <lineage>
        <taxon>Bacteria</taxon>
        <taxon>Pseudomonadati</taxon>
        <taxon>Pseudomonadota</taxon>
        <taxon>Betaproteobacteria</taxon>
        <taxon>Burkholderiales</taxon>
        <taxon>Alcaligenaceae</taxon>
        <taxon>Pigmentiphaga</taxon>
    </lineage>
</organism>
<reference evidence="5 6" key="1">
    <citation type="submission" date="2019-02" db="EMBL/GenBank/DDBJ databases">
        <title>Genomic Encyclopedia of Type Strains, Phase IV (KMG-IV): sequencing the most valuable type-strain genomes for metagenomic binning, comparative biology and taxonomic classification.</title>
        <authorList>
            <person name="Goeker M."/>
        </authorList>
    </citation>
    <scope>NUCLEOTIDE SEQUENCE [LARGE SCALE GENOMIC DNA]</scope>
    <source>
        <strain evidence="5 6">K24</strain>
    </source>
</reference>
<keyword evidence="6" id="KW-1185">Reference proteome</keyword>
<feature type="chain" id="PRO_5020488458" evidence="3">
    <location>
        <begin position="21"/>
        <end position="390"/>
    </location>
</feature>
<dbReference type="InterPro" id="IPR028081">
    <property type="entry name" value="Leu-bd"/>
</dbReference>
<protein>
    <submittedName>
        <fullName evidence="5">Amino acid/amide ABC transporter substrate-binding protein (HAAT family)</fullName>
    </submittedName>
</protein>
<comment type="caution">
    <text evidence="5">The sequence shown here is derived from an EMBL/GenBank/DDBJ whole genome shotgun (WGS) entry which is preliminary data.</text>
</comment>
<proteinExistence type="inferred from homology"/>
<dbReference type="OrthoDB" id="8522748at2"/>
<evidence type="ECO:0000256" key="1">
    <source>
        <dbReference type="ARBA" id="ARBA00010062"/>
    </source>
</evidence>
<feature type="signal peptide" evidence="3">
    <location>
        <begin position="1"/>
        <end position="20"/>
    </location>
</feature>
<evidence type="ECO:0000256" key="2">
    <source>
        <dbReference type="ARBA" id="ARBA00022729"/>
    </source>
</evidence>
<sequence length="390" mass="42708">MHVKWLALPLAMLLGMSAQAADKVKIGFISTLSGPLAALGTEIRDGFRLGLDETGNRIGGLPVEVVEGDDQANPGVGKQLADKFIKRDKVDFMTGVVYSNVMMAVGAPTFAARTFYISAAAGPASLAGAQCNPYFFGLAWQNDGQSEAMGRHMSDKGYRRVVIMAPNYTGGKENLEGFKRTFKGSVADEIYVKLGELDFASEIARIRAQKPDALFFFLPGGMGINFIKQFQAAGLAREVPYFVPGYSADEDTIQALGEAMVGLQNSSHWAWDLDNAANRNFVARFQQRYGRLPSMYAFQGYDVVRLLDRAVADVKGKIEDKRALHDAIAAARFESVRGAFKFNTNQFPINDFYLRVVQKDESGRVTNKTIGKIMTAHTDSYAGACKMKNP</sequence>
<dbReference type="EMBL" id="SGXC01000001">
    <property type="protein sequence ID" value="RZS84789.1"/>
    <property type="molecule type" value="Genomic_DNA"/>
</dbReference>
<gene>
    <name evidence="5" type="ORF">EV675_0808</name>
</gene>
<evidence type="ECO:0000313" key="6">
    <source>
        <dbReference type="Proteomes" id="UP000292445"/>
    </source>
</evidence>
<accession>A0A4Q7NIP4</accession>
<name>A0A4Q7NIP4_9BURK</name>
<dbReference type="PANTHER" id="PTHR30483:SF6">
    <property type="entry name" value="PERIPLASMIC BINDING PROTEIN OF ABC TRANSPORTER FOR NATURAL AMINO ACIDS"/>
    <property type="match status" value="1"/>
</dbReference>
<evidence type="ECO:0000259" key="4">
    <source>
        <dbReference type="Pfam" id="PF13458"/>
    </source>
</evidence>
<comment type="similarity">
    <text evidence="1">Belongs to the leucine-binding protein family.</text>
</comment>
<dbReference type="InterPro" id="IPR028082">
    <property type="entry name" value="Peripla_BP_I"/>
</dbReference>
<dbReference type="Pfam" id="PF13458">
    <property type="entry name" value="Peripla_BP_6"/>
    <property type="match status" value="1"/>
</dbReference>
<dbReference type="AlphaFoldDB" id="A0A4Q7NIP4"/>
<feature type="domain" description="Leucine-binding protein" evidence="4">
    <location>
        <begin position="23"/>
        <end position="360"/>
    </location>
</feature>
<dbReference type="PANTHER" id="PTHR30483">
    <property type="entry name" value="LEUCINE-SPECIFIC-BINDING PROTEIN"/>
    <property type="match status" value="1"/>
</dbReference>
<dbReference type="CDD" id="cd06359">
    <property type="entry name" value="PBP1_Nba-like"/>
    <property type="match status" value="1"/>
</dbReference>
<evidence type="ECO:0000256" key="3">
    <source>
        <dbReference type="SAM" id="SignalP"/>
    </source>
</evidence>
<dbReference type="SUPFAM" id="SSF53822">
    <property type="entry name" value="Periplasmic binding protein-like I"/>
    <property type="match status" value="1"/>
</dbReference>
<keyword evidence="2 3" id="KW-0732">Signal</keyword>
<dbReference type="InterPro" id="IPR051010">
    <property type="entry name" value="BCAA_transport"/>
</dbReference>
<dbReference type="Gene3D" id="3.40.50.2300">
    <property type="match status" value="2"/>
</dbReference>
<evidence type="ECO:0000313" key="5">
    <source>
        <dbReference type="EMBL" id="RZS84789.1"/>
    </source>
</evidence>
<dbReference type="Proteomes" id="UP000292445">
    <property type="component" value="Unassembled WGS sequence"/>
</dbReference>